<dbReference type="InterPro" id="IPR046346">
    <property type="entry name" value="Aminoacid_DH-like_N_sf"/>
</dbReference>
<dbReference type="Pfam" id="PF21078">
    <property type="entry name" value="GDH_HM3"/>
    <property type="match status" value="1"/>
</dbReference>
<dbReference type="InterPro" id="IPR049059">
    <property type="entry name" value="NAD_Glu_DH_HM1"/>
</dbReference>
<evidence type="ECO:0000259" key="4">
    <source>
        <dbReference type="Pfam" id="PF21075"/>
    </source>
</evidence>
<dbReference type="InterPro" id="IPR024727">
    <property type="entry name" value="NAD_Glu_DH_N_ACT1"/>
</dbReference>
<dbReference type="PANTHER" id="PTHR43403:SF1">
    <property type="entry name" value="NAD-SPECIFIC GLUTAMATE DEHYDROGENASE"/>
    <property type="match status" value="1"/>
</dbReference>
<name>A0AAU8DTV5_9ACTN</name>
<evidence type="ECO:0000256" key="1">
    <source>
        <dbReference type="SAM" id="MobiDB-lite"/>
    </source>
</evidence>
<dbReference type="Pfam" id="PF05088">
    <property type="entry name" value="Bac_GDH_CD"/>
    <property type="match status" value="1"/>
</dbReference>
<dbReference type="InterPro" id="IPR048381">
    <property type="entry name" value="GDH_C"/>
</dbReference>
<dbReference type="InterPro" id="IPR036291">
    <property type="entry name" value="NAD(P)-bd_dom_sf"/>
</dbReference>
<dbReference type="EMBL" id="CP159218">
    <property type="protein sequence ID" value="XCG65388.1"/>
    <property type="molecule type" value="Genomic_DNA"/>
</dbReference>
<feature type="domain" description="NAD-glutamate dehydrogenase N-terminal ACT1" evidence="4">
    <location>
        <begin position="24"/>
        <end position="173"/>
    </location>
</feature>
<gene>
    <name evidence="7" type="ORF">ABLG96_08945</name>
</gene>
<dbReference type="GO" id="GO:0006538">
    <property type="term" value="P:L-glutamate catabolic process"/>
    <property type="evidence" value="ECO:0007669"/>
    <property type="project" value="InterPro"/>
</dbReference>
<sequence length="1654" mass="177928">MISPALPPAIADAAAAEPGRAALIEEYFRHLPQEDLPESADEAGAIVDTHIRLARNRRPGECAVRVFNPRTRSEDAQNVTVVDIVNDDMPHLVEAVVGTLTAAGVRVFRVQHPILVVRRADDGLLQDVIGGAHGPWARGLSGAGEGFVRESWMHVLIDRLADAERAEAIEEQIAAALADVRAIVQDSGAMTAAVHEIADLVSAGAIDGSESGPASPGDAAGPAEVVGGQLDAAEVADLLDWLADDNMVFLGVREEHRTDGESAAESLGVLRPAGPNSSAVVDLSVTDSGADATTIAITQAGRASVLNSAATPLCLVLRTPTGDRWRVVGVLQPRAVAADLASVPVLRRTLATVLHELGASAESFTGQRAIDLLSGYPRAELFWADPDQVAALCADVLHGSSRRRLRVYLQHDPRGRFVTVLVFLARDRWTTGNRLRMQDVLLETLHGTDIRYGARVGQAELAVAQFVVQTEADPVQYRAAEEVDLDVLTSRLRDVLRSWEDDLLAAVSGTDDVLDTADVLARYSTAFDEAYKENYRAQDAVTDLGILDALDGPEDLALTISVPGPEDDTDGTDGSDGTGGTDAAADRQGRASRGALHARVRVDRRLKLFVAGRAISLSQVFPVLQSMGAEVVDEHPYTVRRSDGTSCRIYDFGLAFGPADLPDEADQLHARRRFIDAFVAAWRGWSETDGFNRLILGSGLDWRQIAVLRAYSHYLQQIGTPYTQTYIQQVLSQYGTLAADLAELFSTRFDPELGLEDSERAQREQELTARFDAELDSVASLDADRILRSVRSVILATDRTNAYRAGSEGTLAFKLVPSRIPDVPKPVPAHEVWVYSPSVEGVHLRFGDVARGGLRWSDRPEDFRTEILGLVKAQEVKNAVIVPVGAKGGFVVRQPVPATGDPQRDRDAQQATGIACYQEFIGALLDVTDNRVEGRIVPPESVVRHDGDDPYLVVAADKGTATFSDIANALAVERGFWLGDAFASGGSAGYDHKGMGITARGAWESVKHHFTDLGLDTQTQEFTAVGVGDMSGDVFGNGMLLSDHIRLVAAFDHRHIFVDPDPDHGTGFAERRRLFEKPRSSWADYDTELISAGGGVFPRTAKSIPVSREVRAALGLDDAVTELSPVALIRAILQAPVDLLWNGGIGTYVKASSETQAMVGDKANDPVRVDADQVRARVIGEGGNLGITQLGRIQFAQLGGRINTDAIDNSAGVDTSDHEVNIKIALAPEVAAGRLTLPERNELLASMTDEVAALVLADNIAQNELLGVSRSHASLMLSVHQRLIRALVSAGSLNRELEFLPSDETIDERIATGLGLTSPELSVLVAYVKSQAATEILGGGLADDAAFTAGLAGYFPSAMRTGWSDAIQQHPLRREIVTTIAANEVVNGGGISYLFRIQEETAAAITDGVRAYAVTSTVFGLPALWQEISGLSPRVPAPAKDALLLSSRRLLDRASRWFLSNRPQPLDVRAETQRYVAAAADLANRMPELLQGVEADNVTRDSEQLVELGAPLELAGRVAHSLYSFSLLDIVDVAEATAREPAEAAAVYYALSAHLDFDRLLTAVTELERGDRWHALARQSVRDDLYRSMRLLTADVLAGSTSAQDTAAKIDQWELQNASRLARARITLTEIAGSGQGDLAALSVAAREFRSMVR</sequence>
<dbReference type="Pfam" id="PF21077">
    <property type="entry name" value="GDH_ACT3"/>
    <property type="match status" value="1"/>
</dbReference>
<dbReference type="PANTHER" id="PTHR43403">
    <property type="entry name" value="NAD-SPECIFIC GLUTAMATE DEHYDROGENASE"/>
    <property type="match status" value="1"/>
</dbReference>
<dbReference type="Pfam" id="PF21076">
    <property type="entry name" value="GDH_ACT2"/>
    <property type="match status" value="1"/>
</dbReference>
<dbReference type="Pfam" id="PF21079">
    <property type="entry name" value="GDH_HM2"/>
    <property type="match status" value="1"/>
</dbReference>
<proteinExistence type="predicted"/>
<dbReference type="InterPro" id="IPR049064">
    <property type="entry name" value="NAD_Glu_DH_ACT3"/>
</dbReference>
<dbReference type="PIRSF" id="PIRSF036761">
    <property type="entry name" value="GDH_Mll4104"/>
    <property type="match status" value="1"/>
</dbReference>
<protein>
    <submittedName>
        <fullName evidence="7">NAD-glutamate dehydrogenase</fullName>
        <ecNumber evidence="7">1.4.1.2</ecNumber>
    </submittedName>
</protein>
<dbReference type="SUPFAM" id="SSF51735">
    <property type="entry name" value="NAD(P)-binding Rossmann-fold domains"/>
    <property type="match status" value="1"/>
</dbReference>
<feature type="region of interest" description="Disordered" evidence="1">
    <location>
        <begin position="559"/>
        <end position="592"/>
    </location>
</feature>
<dbReference type="InterPro" id="IPR007780">
    <property type="entry name" value="NAD_Glu_DH_bac"/>
</dbReference>
<evidence type="ECO:0000313" key="7">
    <source>
        <dbReference type="EMBL" id="XCG65388.1"/>
    </source>
</evidence>
<feature type="domain" description="NAD-glutamate dehydrogenase catalytic" evidence="2">
    <location>
        <begin position="772"/>
        <end position="1267"/>
    </location>
</feature>
<dbReference type="InterPro" id="IPR049062">
    <property type="entry name" value="NAD_Glu_DH_ACT2"/>
</dbReference>
<dbReference type="Pfam" id="PF21075">
    <property type="entry name" value="GDH_ACT1"/>
    <property type="match status" value="1"/>
</dbReference>
<evidence type="ECO:0000259" key="5">
    <source>
        <dbReference type="Pfam" id="PF21076"/>
    </source>
</evidence>
<dbReference type="InterPro" id="IPR049058">
    <property type="entry name" value="NAD_Glu_DH_HM2"/>
</dbReference>
<accession>A0AAU8DTV5</accession>
<organism evidence="7">
    <name type="scientific">Nakamurella sp. A5-74</name>
    <dbReference type="NCBI Taxonomy" id="3158264"/>
    <lineage>
        <taxon>Bacteria</taxon>
        <taxon>Bacillati</taxon>
        <taxon>Actinomycetota</taxon>
        <taxon>Actinomycetes</taxon>
        <taxon>Nakamurellales</taxon>
        <taxon>Nakamurellaceae</taxon>
        <taxon>Nakamurella</taxon>
    </lineage>
</organism>
<evidence type="ECO:0000259" key="3">
    <source>
        <dbReference type="Pfam" id="PF21074"/>
    </source>
</evidence>
<dbReference type="InterPro" id="IPR049056">
    <property type="entry name" value="NAD_Glu_DH_HM3"/>
</dbReference>
<feature type="domain" description="NAD-specific glutamate dehydrogenase C-terminal" evidence="3">
    <location>
        <begin position="1313"/>
        <end position="1650"/>
    </location>
</feature>
<feature type="domain" description="NAD-glutamate dehydrogenase ACT2" evidence="5">
    <location>
        <begin position="406"/>
        <end position="500"/>
    </location>
</feature>
<dbReference type="SUPFAM" id="SSF53223">
    <property type="entry name" value="Aminoacid dehydrogenase-like, N-terminal domain"/>
    <property type="match status" value="1"/>
</dbReference>
<dbReference type="Gene3D" id="3.40.50.720">
    <property type="entry name" value="NAD(P)-binding Rossmann-like Domain"/>
    <property type="match status" value="1"/>
</dbReference>
<dbReference type="GO" id="GO:0004352">
    <property type="term" value="F:glutamate dehydrogenase (NAD+) activity"/>
    <property type="evidence" value="ECO:0007669"/>
    <property type="project" value="UniProtKB-EC"/>
</dbReference>
<dbReference type="InterPro" id="IPR028971">
    <property type="entry name" value="NAD-GDH_cat"/>
</dbReference>
<dbReference type="GO" id="GO:0004069">
    <property type="term" value="F:L-aspartate:2-oxoglutarate aminotransferase activity"/>
    <property type="evidence" value="ECO:0007669"/>
    <property type="project" value="InterPro"/>
</dbReference>
<reference evidence="7" key="1">
    <citation type="submission" date="2024-05" db="EMBL/GenBank/DDBJ databases">
        <authorList>
            <person name="Cai S.Y."/>
            <person name="Jin L.M."/>
            <person name="Li H.R."/>
        </authorList>
    </citation>
    <scope>NUCLEOTIDE SEQUENCE</scope>
    <source>
        <strain evidence="7">A5-74</strain>
    </source>
</reference>
<dbReference type="Pfam" id="PF21074">
    <property type="entry name" value="GDH_C"/>
    <property type="match status" value="1"/>
</dbReference>
<keyword evidence="7" id="KW-0560">Oxidoreductase</keyword>
<evidence type="ECO:0000259" key="2">
    <source>
        <dbReference type="Pfam" id="PF05088"/>
    </source>
</evidence>
<dbReference type="Pfam" id="PF21073">
    <property type="entry name" value="GDH_HM1"/>
    <property type="match status" value="1"/>
</dbReference>
<dbReference type="EC" id="1.4.1.2" evidence="7"/>
<feature type="domain" description="NAD-glutamate dehydrogenase ACT3" evidence="6">
    <location>
        <begin position="603"/>
        <end position="659"/>
    </location>
</feature>
<dbReference type="RefSeq" id="WP_353650993.1">
    <property type="nucleotide sequence ID" value="NZ_CP159218.1"/>
</dbReference>
<evidence type="ECO:0000259" key="6">
    <source>
        <dbReference type="Pfam" id="PF21077"/>
    </source>
</evidence>